<sequence length="169" mass="19985">MSRSWERKVRKNTAIVNKARKKAGNGKLVMNVEKKNEIRFTGRNYILPVVLILFIGMYNFLMLMDPNFKFDTMYWLTIVSYILLAALFYFRKPYLTIGKDYVQSRRMMGDKQLFAAAIKEIKIQSGYVIIVPNHGSSWTYSKLFNRFPLQDMTVELKKFAEKHEIKFTE</sequence>
<dbReference type="KEGG" id="plig:NAG76_19270"/>
<evidence type="ECO:0000256" key="1">
    <source>
        <dbReference type="SAM" id="Phobius"/>
    </source>
</evidence>
<proteinExistence type="predicted"/>
<gene>
    <name evidence="2" type="ORF">NAG76_19270</name>
</gene>
<protein>
    <submittedName>
        <fullName evidence="2">Uncharacterized protein</fullName>
    </submittedName>
</protein>
<keyword evidence="1" id="KW-1133">Transmembrane helix</keyword>
<evidence type="ECO:0000313" key="2">
    <source>
        <dbReference type="EMBL" id="URN93942.1"/>
    </source>
</evidence>
<organism evidence="2 3">
    <name type="scientific">Candidatus Pristimantibacillus lignocellulolyticus</name>
    <dbReference type="NCBI Taxonomy" id="2994561"/>
    <lineage>
        <taxon>Bacteria</taxon>
        <taxon>Bacillati</taxon>
        <taxon>Bacillota</taxon>
        <taxon>Bacilli</taxon>
        <taxon>Bacillales</taxon>
        <taxon>Paenibacillaceae</taxon>
        <taxon>Candidatus Pristimantibacillus</taxon>
    </lineage>
</organism>
<name>A0A9J6ZCN4_9BACL</name>
<accession>A0A9J6ZCN4</accession>
<feature type="transmembrane region" description="Helical" evidence="1">
    <location>
        <begin position="73"/>
        <end position="90"/>
    </location>
</feature>
<evidence type="ECO:0000313" key="3">
    <source>
        <dbReference type="Proteomes" id="UP001056756"/>
    </source>
</evidence>
<dbReference type="Proteomes" id="UP001056756">
    <property type="component" value="Chromosome"/>
</dbReference>
<keyword evidence="1" id="KW-0812">Transmembrane</keyword>
<reference evidence="2" key="1">
    <citation type="submission" date="2022-05" db="EMBL/GenBank/DDBJ databases">
        <title>Novel bacterial taxa in a minimal lignocellulolytic consortium and its capacity to transform plastics disclosed by genome-resolved metagenomics.</title>
        <authorList>
            <person name="Rodriguez C.A.D."/>
            <person name="Diaz-Garcia L."/>
            <person name="Herrera K."/>
            <person name="Tarazona N.A."/>
            <person name="Sproer C."/>
            <person name="Overmann J."/>
            <person name="Jimenez D.J."/>
        </authorList>
    </citation>
    <scope>NUCLEOTIDE SEQUENCE</scope>
    <source>
        <strain evidence="2">MAG5</strain>
    </source>
</reference>
<keyword evidence="1" id="KW-0472">Membrane</keyword>
<feature type="transmembrane region" description="Helical" evidence="1">
    <location>
        <begin position="44"/>
        <end position="61"/>
    </location>
</feature>
<dbReference type="AlphaFoldDB" id="A0A9J6ZCN4"/>
<dbReference type="EMBL" id="CP097899">
    <property type="protein sequence ID" value="URN93942.1"/>
    <property type="molecule type" value="Genomic_DNA"/>
</dbReference>